<gene>
    <name evidence="1" type="ORF">RCOM_0069140</name>
</gene>
<dbReference type="PANTHER" id="PTHR48428:SF1">
    <property type="entry name" value="PLANT-SPECIFIC TFIIB-RELATED PROTEIN PTF2"/>
    <property type="match status" value="1"/>
</dbReference>
<dbReference type="InParanoid" id="B9T586"/>
<dbReference type="PANTHER" id="PTHR48428">
    <property type="entry name" value="PLANT-SPECIFIC TFIIB-RELATED PROTEIN PTF2"/>
    <property type="match status" value="1"/>
</dbReference>
<keyword evidence="2" id="KW-1185">Reference proteome</keyword>
<dbReference type="InterPro" id="IPR053340">
    <property type="entry name" value="PTF2"/>
</dbReference>
<dbReference type="EMBL" id="EQ974514">
    <property type="protein sequence ID" value="EEF28978.1"/>
    <property type="molecule type" value="Genomic_DNA"/>
</dbReference>
<name>B9T586_RICCO</name>
<accession>B9T586</accession>
<proteinExistence type="predicted"/>
<dbReference type="STRING" id="3988.B9T586"/>
<reference evidence="2" key="1">
    <citation type="journal article" date="2010" name="Nat. Biotechnol.">
        <title>Draft genome sequence of the oilseed species Ricinus communis.</title>
        <authorList>
            <person name="Chan A.P."/>
            <person name="Crabtree J."/>
            <person name="Zhao Q."/>
            <person name="Lorenzi H."/>
            <person name="Orvis J."/>
            <person name="Puiu D."/>
            <person name="Melake-Berhan A."/>
            <person name="Jones K.M."/>
            <person name="Redman J."/>
            <person name="Chen G."/>
            <person name="Cahoon E.B."/>
            <person name="Gedil M."/>
            <person name="Stanke M."/>
            <person name="Haas B.J."/>
            <person name="Wortman J.R."/>
            <person name="Fraser-Liggett C.M."/>
            <person name="Ravel J."/>
            <person name="Rabinowicz P.D."/>
        </authorList>
    </citation>
    <scope>NUCLEOTIDE SEQUENCE [LARGE SCALE GENOMIC DNA]</scope>
    <source>
        <strain evidence="2">cv. Hale</strain>
    </source>
</reference>
<protein>
    <submittedName>
        <fullName evidence="1">Uncharacterized protein</fullName>
    </submittedName>
</protein>
<sequence>MGDNGMNKLQLSHECLSMIYNKFLNEASCGKYREEIERAYRRKSKRAFELFATDWWNGKSELSKKIFLKQILEKDVGLDLMLSSFVNGRVVVERRRAKINAAKLRIERIMHPWSADSGDCSDIDILQDLHTNKRKRKISAKGVVWKDFVIETLLLHQVKEEEIEKGHYNTLLDLHVFNSGTAYDGLSNSSFMT</sequence>
<organism evidence="1 2">
    <name type="scientific">Ricinus communis</name>
    <name type="common">Castor bean</name>
    <dbReference type="NCBI Taxonomy" id="3988"/>
    <lineage>
        <taxon>Eukaryota</taxon>
        <taxon>Viridiplantae</taxon>
        <taxon>Streptophyta</taxon>
        <taxon>Embryophyta</taxon>
        <taxon>Tracheophyta</taxon>
        <taxon>Spermatophyta</taxon>
        <taxon>Magnoliopsida</taxon>
        <taxon>eudicotyledons</taxon>
        <taxon>Gunneridae</taxon>
        <taxon>Pentapetalae</taxon>
        <taxon>rosids</taxon>
        <taxon>fabids</taxon>
        <taxon>Malpighiales</taxon>
        <taxon>Euphorbiaceae</taxon>
        <taxon>Acalyphoideae</taxon>
        <taxon>Acalypheae</taxon>
        <taxon>Ricinus</taxon>
    </lineage>
</organism>
<evidence type="ECO:0000313" key="1">
    <source>
        <dbReference type="EMBL" id="EEF28978.1"/>
    </source>
</evidence>
<evidence type="ECO:0000313" key="2">
    <source>
        <dbReference type="Proteomes" id="UP000008311"/>
    </source>
</evidence>
<dbReference type="eggNOG" id="KOG1598">
    <property type="taxonomic scope" value="Eukaryota"/>
</dbReference>
<dbReference type="AlphaFoldDB" id="B9T586"/>
<dbReference type="Proteomes" id="UP000008311">
    <property type="component" value="Unassembled WGS sequence"/>
</dbReference>